<dbReference type="InterPro" id="IPR021031">
    <property type="entry name" value="Hyphal-reg_cell_wall_N"/>
</dbReference>
<dbReference type="InterPro" id="IPR025928">
    <property type="entry name" value="Flocculin_t3_rpt"/>
</dbReference>
<gene>
    <name evidence="9" type="ordered locus">Cd36_80550</name>
    <name evidence="10" type="ORF">CD36_80550</name>
</gene>
<evidence type="ECO:0000259" key="8">
    <source>
        <dbReference type="Pfam" id="PF11765"/>
    </source>
</evidence>
<keyword evidence="11" id="KW-1185">Reference proteome</keyword>
<keyword evidence="3" id="KW-0964">Secreted</keyword>
<reference evidence="10 11" key="1">
    <citation type="journal article" date="2009" name="Genome Res.">
        <title>Comparative genomics of the fungal pathogens Candida dubliniensis and Candida albicans.</title>
        <authorList>
            <person name="Jackson A.P."/>
            <person name="Gamble J.A."/>
            <person name="Yeomans T."/>
            <person name="Moran G.P."/>
            <person name="Saunders D."/>
            <person name="Harris D."/>
            <person name="Aslett M."/>
            <person name="Barrell J.F."/>
            <person name="Butler G."/>
            <person name="Citiulo F."/>
            <person name="Coleman D.C."/>
            <person name="de Groot P.W.J."/>
            <person name="Goodwin T.J."/>
            <person name="Quail M.A."/>
            <person name="McQuillan J."/>
            <person name="Munro C.A."/>
            <person name="Pain A."/>
            <person name="Poulter R.T."/>
            <person name="Rajandream M.A."/>
            <person name="Renauld H."/>
            <person name="Spiering M.J."/>
            <person name="Tivey A."/>
            <person name="Gow N.A.R."/>
            <person name="Barrell B."/>
            <person name="Sullivan D.J."/>
            <person name="Berriman M."/>
        </authorList>
    </citation>
    <scope>NUCLEOTIDE SEQUENCE [LARGE SCALE GENOMIC DNA]</scope>
    <source>
        <strain evidence="11">CD36 / ATCC MYA-646 / CBS 7987 / NCPF 3949 / NRRL Y-17841</strain>
    </source>
</reference>
<comment type="subcellular location">
    <subcellularLocation>
        <location evidence="1">Secreted</location>
        <location evidence="1">Cell wall</location>
    </subcellularLocation>
</comment>
<dbReference type="GO" id="GO:0009277">
    <property type="term" value="C:fungal-type cell wall"/>
    <property type="evidence" value="ECO:0007669"/>
    <property type="project" value="UniProtKB-ARBA"/>
</dbReference>
<organism evidence="10 11">
    <name type="scientific">Candida dubliniensis (strain CD36 / ATCC MYA-646 / CBS 7987 / NCPF 3949 / NRRL Y-17841)</name>
    <name type="common">Yeast</name>
    <dbReference type="NCBI Taxonomy" id="573826"/>
    <lineage>
        <taxon>Eukaryota</taxon>
        <taxon>Fungi</taxon>
        <taxon>Dikarya</taxon>
        <taxon>Ascomycota</taxon>
        <taxon>Saccharomycotina</taxon>
        <taxon>Pichiomycetes</taxon>
        <taxon>Debaryomycetaceae</taxon>
        <taxon>Candida/Lodderomyces clade</taxon>
        <taxon>Candida</taxon>
    </lineage>
</organism>
<dbReference type="HOGENOM" id="CLU_006199_3_1_1"/>
<evidence type="ECO:0000256" key="7">
    <source>
        <dbReference type="SAM" id="SignalP"/>
    </source>
</evidence>
<evidence type="ECO:0000313" key="9">
    <source>
        <dbReference type="CGD" id="CAL0000170763"/>
    </source>
</evidence>
<keyword evidence="5" id="KW-0325">Glycoprotein</keyword>
<accession>B9WD36</accession>
<keyword evidence="2" id="KW-0134">Cell wall</keyword>
<dbReference type="Proteomes" id="UP000002605">
    <property type="component" value="Chromosome 3"/>
</dbReference>
<feature type="domain" description="Hyphally-regulated cell wall protein N-terminal" evidence="8">
    <location>
        <begin position="14"/>
        <end position="342"/>
    </location>
</feature>
<feature type="region of interest" description="Disordered" evidence="6">
    <location>
        <begin position="362"/>
        <end position="424"/>
    </location>
</feature>
<evidence type="ECO:0000256" key="2">
    <source>
        <dbReference type="ARBA" id="ARBA00022512"/>
    </source>
</evidence>
<dbReference type="AlphaFoldDB" id="B9WD36"/>
<dbReference type="OrthoDB" id="4022214at2759"/>
<dbReference type="GeneID" id="8046785"/>
<feature type="chain" id="PRO_5002892534" evidence="7">
    <location>
        <begin position="19"/>
        <end position="534"/>
    </location>
</feature>
<dbReference type="CGD" id="CAL0000170763">
    <property type="gene designation" value="Cd36_80550"/>
</dbReference>
<protein>
    <submittedName>
        <fullName evidence="10">Hyphally regulated cell wall protein, putative</fullName>
    </submittedName>
</protein>
<proteinExistence type="predicted"/>
<keyword evidence="4 7" id="KW-0732">Signal</keyword>
<evidence type="ECO:0000256" key="1">
    <source>
        <dbReference type="ARBA" id="ARBA00004191"/>
    </source>
</evidence>
<name>B9WD36_CANDC</name>
<evidence type="ECO:0000256" key="6">
    <source>
        <dbReference type="SAM" id="MobiDB-lite"/>
    </source>
</evidence>
<dbReference type="VEuPathDB" id="FungiDB:CD36_80550"/>
<dbReference type="EMBL" id="FM992690">
    <property type="protein sequence ID" value="CAX42585.1"/>
    <property type="molecule type" value="Genomic_DNA"/>
</dbReference>
<dbReference type="Pfam" id="PF13928">
    <property type="entry name" value="Flocculin_t3"/>
    <property type="match status" value="1"/>
</dbReference>
<dbReference type="RefSeq" id="XP_002419003.1">
    <property type="nucleotide sequence ID" value="XM_002418958.1"/>
</dbReference>
<evidence type="ECO:0000256" key="5">
    <source>
        <dbReference type="ARBA" id="ARBA00023180"/>
    </source>
</evidence>
<dbReference type="Pfam" id="PF11765">
    <property type="entry name" value="Hyphal_reg_CWP"/>
    <property type="match status" value="1"/>
</dbReference>
<evidence type="ECO:0000256" key="3">
    <source>
        <dbReference type="ARBA" id="ARBA00022525"/>
    </source>
</evidence>
<sequence>MLLSNLVIPLLATSATVSANFDVTSSLTKYASFDFGLGDISIQEGASFSLVNTFDCAFQGDISIEKDCEFVIASTAKALKLTFNNIFHKIENKGKWIVHTLEAAAASTCNIIVQSFVNTGEIILAFKGHVLAPIINIAANHWVNHGCLHIFQEIKSISVAILGVVGGEIENHGTICLTNQLCKQVTKISGGGCIALEKSSSFYISNSFLSIDAQHTFYLGAGNPTIQAQAVSSPQTFKVANFGANGAHKIGLNLPLLSISIAGKKGWSYDTKTGILTLTANGFISQKFDIGLGYDVSKFEVCTDDSVGIVSVINGSIKYNGPCPHAGRPSVCQVCPGVPTPPVITSSATAITSTQSKTASSSTSKVATTSTASSSTSKVATTSTASKPKPTTLSTSSIASTKTTASSKTNSVASTTTPEGSYSTSFVTATAETTKVVTITSCSNNACHPTTAPTGITVVTLTTSDIKTVVTTYCPLTQTVTLGVTGSKTVDLGCPTGYFGYNGYIGKGISFGHDGVAASASAGFQIGFDIFNDH</sequence>
<evidence type="ECO:0000256" key="4">
    <source>
        <dbReference type="ARBA" id="ARBA00022729"/>
    </source>
</evidence>
<dbReference type="KEGG" id="cdu:CD36_80550"/>
<evidence type="ECO:0000313" key="10">
    <source>
        <dbReference type="EMBL" id="CAX42585.1"/>
    </source>
</evidence>
<evidence type="ECO:0000313" key="11">
    <source>
        <dbReference type="Proteomes" id="UP000002605"/>
    </source>
</evidence>
<feature type="signal peptide" evidence="7">
    <location>
        <begin position="1"/>
        <end position="18"/>
    </location>
</feature>
<feature type="compositionally biased region" description="Low complexity" evidence="6">
    <location>
        <begin position="362"/>
        <end position="417"/>
    </location>
</feature>